<proteinExistence type="predicted"/>
<evidence type="ECO:0000313" key="3">
    <source>
        <dbReference type="EMBL" id="CAG5115628.1"/>
    </source>
</evidence>
<organism evidence="3 4">
    <name type="scientific">Candidula unifasciata</name>
    <dbReference type="NCBI Taxonomy" id="100452"/>
    <lineage>
        <taxon>Eukaryota</taxon>
        <taxon>Metazoa</taxon>
        <taxon>Spiralia</taxon>
        <taxon>Lophotrochozoa</taxon>
        <taxon>Mollusca</taxon>
        <taxon>Gastropoda</taxon>
        <taxon>Heterobranchia</taxon>
        <taxon>Euthyneura</taxon>
        <taxon>Panpulmonata</taxon>
        <taxon>Eupulmonata</taxon>
        <taxon>Stylommatophora</taxon>
        <taxon>Helicina</taxon>
        <taxon>Helicoidea</taxon>
        <taxon>Geomitridae</taxon>
        <taxon>Candidula</taxon>
    </lineage>
</organism>
<dbReference type="OrthoDB" id="6050078at2759"/>
<protein>
    <submittedName>
        <fullName evidence="3">Uncharacterized protein</fullName>
    </submittedName>
</protein>
<keyword evidence="2" id="KW-0812">Transmembrane</keyword>
<evidence type="ECO:0000256" key="1">
    <source>
        <dbReference type="SAM" id="MobiDB-lite"/>
    </source>
</evidence>
<accession>A0A8S3YGW0</accession>
<sequence length="202" mass="22580">MGPTRTGQTPCLRRREFASEQLPRHACSVEADRGAKGPDMFWDIRWLKERVKKLLLWKRIEPFLPEWPLTATANGTSDYLVGMTLHCFILSVFVLSVAAARALVVLFRFACYISLHYAIYKGEIIPISEVSAEPVTVDQVREATIFDSSGLKIILVQSTPKISNRPPTPASRSRLTTTKSPPRDSESVSSQDCSNSFSFSSK</sequence>
<feature type="region of interest" description="Disordered" evidence="1">
    <location>
        <begin position="162"/>
        <end position="202"/>
    </location>
</feature>
<keyword evidence="2" id="KW-1133">Transmembrane helix</keyword>
<feature type="compositionally biased region" description="Low complexity" evidence="1">
    <location>
        <begin position="187"/>
        <end position="202"/>
    </location>
</feature>
<dbReference type="AlphaFoldDB" id="A0A8S3YGW0"/>
<gene>
    <name evidence="3" type="ORF">CUNI_LOCUS1186</name>
</gene>
<evidence type="ECO:0000313" key="4">
    <source>
        <dbReference type="Proteomes" id="UP000678393"/>
    </source>
</evidence>
<comment type="caution">
    <text evidence="3">The sequence shown here is derived from an EMBL/GenBank/DDBJ whole genome shotgun (WGS) entry which is preliminary data.</text>
</comment>
<feature type="compositionally biased region" description="Polar residues" evidence="1">
    <location>
        <begin position="170"/>
        <end position="180"/>
    </location>
</feature>
<keyword evidence="2" id="KW-0472">Membrane</keyword>
<name>A0A8S3YGW0_9EUPU</name>
<dbReference type="Proteomes" id="UP000678393">
    <property type="component" value="Unassembled WGS sequence"/>
</dbReference>
<evidence type="ECO:0000256" key="2">
    <source>
        <dbReference type="SAM" id="Phobius"/>
    </source>
</evidence>
<keyword evidence="4" id="KW-1185">Reference proteome</keyword>
<dbReference type="EMBL" id="CAJHNH020000142">
    <property type="protein sequence ID" value="CAG5115628.1"/>
    <property type="molecule type" value="Genomic_DNA"/>
</dbReference>
<reference evidence="3" key="1">
    <citation type="submission" date="2021-04" db="EMBL/GenBank/DDBJ databases">
        <authorList>
            <consortium name="Molecular Ecology Group"/>
        </authorList>
    </citation>
    <scope>NUCLEOTIDE SEQUENCE</scope>
</reference>
<feature type="transmembrane region" description="Helical" evidence="2">
    <location>
        <begin position="88"/>
        <end position="111"/>
    </location>
</feature>